<proteinExistence type="predicted"/>
<sequence>MFTQQTTRTRILFLPHNITTLSPLELPISDRACTICLLLYPFTLTKRSYNGNAPEHSDLPVRLPCGYVFELDCLERWTDANGTSIEGRNKCPMYREVLFLVVDVEI</sequence>
<dbReference type="Gene3D" id="3.30.40.10">
    <property type="entry name" value="Zinc/RING finger domain, C3HC4 (zinc finger)"/>
    <property type="match status" value="1"/>
</dbReference>
<reference evidence="6" key="1">
    <citation type="journal article" date="2020" name="Stud. Mycol.">
        <title>101 Dothideomycetes genomes: a test case for predicting lifestyles and emergence of pathogens.</title>
        <authorList>
            <person name="Haridas S."/>
            <person name="Albert R."/>
            <person name="Binder M."/>
            <person name="Bloem J."/>
            <person name="Labutti K."/>
            <person name="Salamov A."/>
            <person name="Andreopoulos B."/>
            <person name="Baker S."/>
            <person name="Barry K."/>
            <person name="Bills G."/>
            <person name="Bluhm B."/>
            <person name="Cannon C."/>
            <person name="Castanera R."/>
            <person name="Culley D."/>
            <person name="Daum C."/>
            <person name="Ezra D."/>
            <person name="Gonzalez J."/>
            <person name="Henrissat B."/>
            <person name="Kuo A."/>
            <person name="Liang C."/>
            <person name="Lipzen A."/>
            <person name="Lutzoni F."/>
            <person name="Magnuson J."/>
            <person name="Mondo S."/>
            <person name="Nolan M."/>
            <person name="Ohm R."/>
            <person name="Pangilinan J."/>
            <person name="Park H.-J."/>
            <person name="Ramirez L."/>
            <person name="Alfaro M."/>
            <person name="Sun H."/>
            <person name="Tritt A."/>
            <person name="Yoshinaga Y."/>
            <person name="Zwiers L.-H."/>
            <person name="Turgeon B."/>
            <person name="Goodwin S."/>
            <person name="Spatafora J."/>
            <person name="Crous P."/>
            <person name="Grigoriev I."/>
        </authorList>
    </citation>
    <scope>NUCLEOTIDE SEQUENCE</scope>
    <source>
        <strain evidence="6">ATCC 74209</strain>
    </source>
</reference>
<dbReference type="InterPro" id="IPR001841">
    <property type="entry name" value="Znf_RING"/>
</dbReference>
<organism evidence="6 7">
    <name type="scientific">Delitschia confertaspora ATCC 74209</name>
    <dbReference type="NCBI Taxonomy" id="1513339"/>
    <lineage>
        <taxon>Eukaryota</taxon>
        <taxon>Fungi</taxon>
        <taxon>Dikarya</taxon>
        <taxon>Ascomycota</taxon>
        <taxon>Pezizomycotina</taxon>
        <taxon>Dothideomycetes</taxon>
        <taxon>Pleosporomycetidae</taxon>
        <taxon>Pleosporales</taxon>
        <taxon>Delitschiaceae</taxon>
        <taxon>Delitschia</taxon>
    </lineage>
</organism>
<name>A0A9P4JL85_9PLEO</name>
<evidence type="ECO:0000256" key="3">
    <source>
        <dbReference type="ARBA" id="ARBA00022833"/>
    </source>
</evidence>
<keyword evidence="2 4" id="KW-0863">Zinc-finger</keyword>
<dbReference type="InterPro" id="IPR027370">
    <property type="entry name" value="Znf-RING_euk"/>
</dbReference>
<dbReference type="EMBL" id="ML993971">
    <property type="protein sequence ID" value="KAF2201543.1"/>
    <property type="molecule type" value="Genomic_DNA"/>
</dbReference>
<evidence type="ECO:0000256" key="2">
    <source>
        <dbReference type="ARBA" id="ARBA00022771"/>
    </source>
</evidence>
<evidence type="ECO:0000313" key="7">
    <source>
        <dbReference type="Proteomes" id="UP000799536"/>
    </source>
</evidence>
<dbReference type="OrthoDB" id="3689221at2759"/>
<evidence type="ECO:0000256" key="4">
    <source>
        <dbReference type="PROSITE-ProRule" id="PRU00175"/>
    </source>
</evidence>
<keyword evidence="7" id="KW-1185">Reference proteome</keyword>
<dbReference type="Proteomes" id="UP000799536">
    <property type="component" value="Unassembled WGS sequence"/>
</dbReference>
<feature type="domain" description="RING-type" evidence="5">
    <location>
        <begin position="33"/>
        <end position="95"/>
    </location>
</feature>
<protein>
    <recommendedName>
        <fullName evidence="5">RING-type domain-containing protein</fullName>
    </recommendedName>
</protein>
<keyword evidence="3" id="KW-0862">Zinc</keyword>
<dbReference type="InterPro" id="IPR013083">
    <property type="entry name" value="Znf_RING/FYVE/PHD"/>
</dbReference>
<dbReference type="AlphaFoldDB" id="A0A9P4JL85"/>
<evidence type="ECO:0000256" key="1">
    <source>
        <dbReference type="ARBA" id="ARBA00022723"/>
    </source>
</evidence>
<dbReference type="GO" id="GO:0008270">
    <property type="term" value="F:zinc ion binding"/>
    <property type="evidence" value="ECO:0007669"/>
    <property type="project" value="UniProtKB-KW"/>
</dbReference>
<evidence type="ECO:0000313" key="6">
    <source>
        <dbReference type="EMBL" id="KAF2201543.1"/>
    </source>
</evidence>
<keyword evidence="1" id="KW-0479">Metal-binding</keyword>
<accession>A0A9P4JL85</accession>
<dbReference type="SUPFAM" id="SSF57850">
    <property type="entry name" value="RING/U-box"/>
    <property type="match status" value="1"/>
</dbReference>
<comment type="caution">
    <text evidence="6">The sequence shown here is derived from an EMBL/GenBank/DDBJ whole genome shotgun (WGS) entry which is preliminary data.</text>
</comment>
<evidence type="ECO:0000259" key="5">
    <source>
        <dbReference type="PROSITE" id="PS50089"/>
    </source>
</evidence>
<dbReference type="Pfam" id="PF13445">
    <property type="entry name" value="zf-RING_UBOX"/>
    <property type="match status" value="1"/>
</dbReference>
<dbReference type="PROSITE" id="PS50089">
    <property type="entry name" value="ZF_RING_2"/>
    <property type="match status" value="1"/>
</dbReference>
<gene>
    <name evidence="6" type="ORF">GQ43DRAFT_32146</name>
</gene>